<sequence>MPVPMDSFTWFVVIAGYVAFAFAVLYVGPMVYRWLNRPRYPRVPGVREFLHPPRARFTEGHRDFAEDVIDFVRAVVAKADPKVLASDNRVYDVLTEESGDKFGRAVQFHQGYVKVFSYADDQSDDPYDDTYKIYWLRFRMEPIEYYAVPVD</sequence>
<keyword evidence="1" id="KW-0812">Transmembrane</keyword>
<dbReference type="Proteomes" id="UP000176786">
    <property type="component" value="Unassembled WGS sequence"/>
</dbReference>
<protein>
    <submittedName>
        <fullName evidence="2">Uncharacterized protein</fullName>
    </submittedName>
</protein>
<accession>A0A1F5P8C6</accession>
<proteinExistence type="predicted"/>
<evidence type="ECO:0000313" key="3">
    <source>
        <dbReference type="Proteomes" id="UP000176786"/>
    </source>
</evidence>
<organism evidence="2 3">
    <name type="scientific">Candidatus Doudnabacteria bacterium RIFCSPHIGHO2_02_FULL_46_11</name>
    <dbReference type="NCBI Taxonomy" id="1817832"/>
    <lineage>
        <taxon>Bacteria</taxon>
        <taxon>Candidatus Doudnaibacteriota</taxon>
    </lineage>
</organism>
<evidence type="ECO:0000313" key="2">
    <source>
        <dbReference type="EMBL" id="OGE86105.1"/>
    </source>
</evidence>
<dbReference type="AlphaFoldDB" id="A0A1F5P8C6"/>
<gene>
    <name evidence="2" type="ORF">A3J48_04745</name>
</gene>
<evidence type="ECO:0000256" key="1">
    <source>
        <dbReference type="SAM" id="Phobius"/>
    </source>
</evidence>
<keyword evidence="1" id="KW-1133">Transmembrane helix</keyword>
<reference evidence="2 3" key="1">
    <citation type="journal article" date="2016" name="Nat. Commun.">
        <title>Thousands of microbial genomes shed light on interconnected biogeochemical processes in an aquifer system.</title>
        <authorList>
            <person name="Anantharaman K."/>
            <person name="Brown C.T."/>
            <person name="Hug L.A."/>
            <person name="Sharon I."/>
            <person name="Castelle C.J."/>
            <person name="Probst A.J."/>
            <person name="Thomas B.C."/>
            <person name="Singh A."/>
            <person name="Wilkins M.J."/>
            <person name="Karaoz U."/>
            <person name="Brodie E.L."/>
            <person name="Williams K.H."/>
            <person name="Hubbard S.S."/>
            <person name="Banfield J.F."/>
        </authorList>
    </citation>
    <scope>NUCLEOTIDE SEQUENCE [LARGE SCALE GENOMIC DNA]</scope>
</reference>
<comment type="caution">
    <text evidence="2">The sequence shown here is derived from an EMBL/GenBank/DDBJ whole genome shotgun (WGS) entry which is preliminary data.</text>
</comment>
<feature type="transmembrane region" description="Helical" evidence="1">
    <location>
        <begin position="12"/>
        <end position="32"/>
    </location>
</feature>
<keyword evidence="1" id="KW-0472">Membrane</keyword>
<name>A0A1F5P8C6_9BACT</name>
<dbReference type="EMBL" id="MFES01000011">
    <property type="protein sequence ID" value="OGE86105.1"/>
    <property type="molecule type" value="Genomic_DNA"/>
</dbReference>